<evidence type="ECO:0000313" key="10">
    <source>
        <dbReference type="EMBL" id="KAJ8305408.1"/>
    </source>
</evidence>
<feature type="transmembrane region" description="Helical" evidence="9">
    <location>
        <begin position="53"/>
        <end position="70"/>
    </location>
</feature>
<evidence type="ECO:0000256" key="7">
    <source>
        <dbReference type="ARBA" id="ARBA00023136"/>
    </source>
</evidence>
<evidence type="ECO:0000256" key="2">
    <source>
        <dbReference type="ARBA" id="ARBA00009731"/>
    </source>
</evidence>
<keyword evidence="4 9" id="KW-0812">Transmembrane</keyword>
<dbReference type="PANTHER" id="PTHR12154">
    <property type="entry name" value="GLYCOSYL TRANSFERASE-RELATED"/>
    <property type="match status" value="1"/>
</dbReference>
<keyword evidence="7 9" id="KW-0472">Membrane</keyword>
<dbReference type="InterPro" id="IPR013969">
    <property type="entry name" value="Oligosacch_biosynth_Alg14"/>
</dbReference>
<comment type="similarity">
    <text evidence="2">Belongs to the ALG14 family.</text>
</comment>
<keyword evidence="11" id="KW-1185">Reference proteome</keyword>
<proteinExistence type="inferred from homology"/>
<evidence type="ECO:0000256" key="4">
    <source>
        <dbReference type="ARBA" id="ARBA00022692"/>
    </source>
</evidence>
<evidence type="ECO:0000256" key="1">
    <source>
        <dbReference type="ARBA" id="ARBA00004389"/>
    </source>
</evidence>
<gene>
    <name evidence="10" type="ORF">KUTeg_015953</name>
</gene>
<dbReference type="EMBL" id="JARBDR010000813">
    <property type="protein sequence ID" value="KAJ8305408.1"/>
    <property type="molecule type" value="Genomic_DNA"/>
</dbReference>
<comment type="caution">
    <text evidence="10">The sequence shown here is derived from an EMBL/GenBank/DDBJ whole genome shotgun (WGS) entry which is preliminary data.</text>
</comment>
<name>A0ABQ9EJF8_TEGGR</name>
<evidence type="ECO:0000313" key="11">
    <source>
        <dbReference type="Proteomes" id="UP001217089"/>
    </source>
</evidence>
<evidence type="ECO:0000256" key="9">
    <source>
        <dbReference type="SAM" id="Phobius"/>
    </source>
</evidence>
<evidence type="ECO:0000256" key="8">
    <source>
        <dbReference type="SAM" id="MobiDB-lite"/>
    </source>
</evidence>
<evidence type="ECO:0000256" key="3">
    <source>
        <dbReference type="ARBA" id="ARBA00017467"/>
    </source>
</evidence>
<feature type="compositionally biased region" description="Polar residues" evidence="8">
    <location>
        <begin position="16"/>
        <end position="25"/>
    </location>
</feature>
<feature type="region of interest" description="Disordered" evidence="8">
    <location>
        <begin position="1"/>
        <end position="25"/>
    </location>
</feature>
<keyword evidence="5" id="KW-0256">Endoplasmic reticulum</keyword>
<dbReference type="Gene3D" id="3.40.50.2000">
    <property type="entry name" value="Glycogen Phosphorylase B"/>
    <property type="match status" value="1"/>
</dbReference>
<keyword evidence="6 9" id="KW-1133">Transmembrane helix</keyword>
<dbReference type="Pfam" id="PF08660">
    <property type="entry name" value="Alg14"/>
    <property type="match status" value="1"/>
</dbReference>
<dbReference type="Proteomes" id="UP001217089">
    <property type="component" value="Unassembled WGS sequence"/>
</dbReference>
<comment type="subcellular location">
    <subcellularLocation>
        <location evidence="1">Endoplasmic reticulum membrane</location>
        <topology evidence="1">Single-pass membrane protein</topology>
    </subcellularLocation>
</comment>
<dbReference type="PANTHER" id="PTHR12154:SF4">
    <property type="entry name" value="UDP-N-ACETYLGLUCOSAMINE TRANSFERASE SUBUNIT ALG14 HOMOLOG"/>
    <property type="match status" value="1"/>
</dbReference>
<feature type="transmembrane region" description="Helical" evidence="9">
    <location>
        <begin position="141"/>
        <end position="162"/>
    </location>
</feature>
<accession>A0ABQ9EJF8</accession>
<reference evidence="10 11" key="1">
    <citation type="submission" date="2022-12" db="EMBL/GenBank/DDBJ databases">
        <title>Chromosome-level genome of Tegillarca granosa.</title>
        <authorList>
            <person name="Kim J."/>
        </authorList>
    </citation>
    <scope>NUCLEOTIDE SEQUENCE [LARGE SCALE GENOMIC DNA]</scope>
    <source>
        <strain evidence="10">Teg-2019</strain>
        <tissue evidence="10">Adductor muscle</tissue>
    </source>
</reference>
<protein>
    <recommendedName>
        <fullName evidence="3">UDP-N-acetylglucosamine transferase subunit ALG14</fullName>
    </recommendedName>
</protein>
<sequence length="216" mass="24756">MIKHQHGSKELHDNMHMSNRTNDCTVNNGEVRMEEAGVDWETHLPLINKAKKIFLVVFLLTAALLFYFYVKKKNVKQETASILIIVGSGGHTKEILTLVKSLGPHYKPRHYIIAKTDQMSEEKVHLLEKSKKSKEKQIKQVLCNGPGTCIPVCLIAFLFKILKIFHTRIIYVESICRVGTLSLSGKILYHIADSMLVQWPELQEKYPKTQYIGRIV</sequence>
<evidence type="ECO:0000256" key="5">
    <source>
        <dbReference type="ARBA" id="ARBA00022824"/>
    </source>
</evidence>
<organism evidence="10 11">
    <name type="scientific">Tegillarca granosa</name>
    <name type="common">Malaysian cockle</name>
    <name type="synonym">Anadara granosa</name>
    <dbReference type="NCBI Taxonomy" id="220873"/>
    <lineage>
        <taxon>Eukaryota</taxon>
        <taxon>Metazoa</taxon>
        <taxon>Spiralia</taxon>
        <taxon>Lophotrochozoa</taxon>
        <taxon>Mollusca</taxon>
        <taxon>Bivalvia</taxon>
        <taxon>Autobranchia</taxon>
        <taxon>Pteriomorphia</taxon>
        <taxon>Arcoida</taxon>
        <taxon>Arcoidea</taxon>
        <taxon>Arcidae</taxon>
        <taxon>Tegillarca</taxon>
    </lineage>
</organism>
<evidence type="ECO:0000256" key="6">
    <source>
        <dbReference type="ARBA" id="ARBA00022989"/>
    </source>
</evidence>